<gene>
    <name evidence="3" type="ORF">FQ154_12565</name>
</gene>
<feature type="domain" description="Hydantoinase/oxoprolinase N-terminal" evidence="2">
    <location>
        <begin position="20"/>
        <end position="96"/>
    </location>
</feature>
<dbReference type="Proteomes" id="UP000323856">
    <property type="component" value="Unassembled WGS sequence"/>
</dbReference>
<accession>A0A5B0EB03</accession>
<evidence type="ECO:0000256" key="1">
    <source>
        <dbReference type="SAM" id="MobiDB-lite"/>
    </source>
</evidence>
<sequence length="123" mass="13175">MGGTAKCHGRKYTLKLIGVIEKTLSTPHDLSEAVIGRLRRLGLKAGIPLSEVDHLVHGTSVPTYTALTHRGVEVGMIITEGFRGILYIARHKNPQRLTATGLALANPTAGQAPAPSRPPPTRR</sequence>
<evidence type="ECO:0000313" key="3">
    <source>
        <dbReference type="EMBL" id="KAA0975888.1"/>
    </source>
</evidence>
<name>A0A5B0EB03_9MICC</name>
<evidence type="ECO:0000259" key="2">
    <source>
        <dbReference type="Pfam" id="PF05378"/>
    </source>
</evidence>
<dbReference type="InterPro" id="IPR008040">
    <property type="entry name" value="Hydant_A_N"/>
</dbReference>
<organism evidence="3 4">
    <name type="scientific">Paeniglutamicibacter gangotriensis</name>
    <dbReference type="NCBI Taxonomy" id="254787"/>
    <lineage>
        <taxon>Bacteria</taxon>
        <taxon>Bacillati</taxon>
        <taxon>Actinomycetota</taxon>
        <taxon>Actinomycetes</taxon>
        <taxon>Micrococcales</taxon>
        <taxon>Micrococcaceae</taxon>
        <taxon>Paeniglutamicibacter</taxon>
    </lineage>
</organism>
<dbReference type="RefSeq" id="WP_149619980.1">
    <property type="nucleotide sequence ID" value="NZ_VOBL01000013.1"/>
</dbReference>
<dbReference type="AlphaFoldDB" id="A0A5B0EB03"/>
<evidence type="ECO:0000313" key="4">
    <source>
        <dbReference type="Proteomes" id="UP000323856"/>
    </source>
</evidence>
<feature type="region of interest" description="Disordered" evidence="1">
    <location>
        <begin position="103"/>
        <end position="123"/>
    </location>
</feature>
<dbReference type="Pfam" id="PF05378">
    <property type="entry name" value="Hydant_A_N"/>
    <property type="match status" value="1"/>
</dbReference>
<reference evidence="3 4" key="1">
    <citation type="submission" date="2019-07" db="EMBL/GenBank/DDBJ databases">
        <title>Analysis of the biochemical properties, biological activity and biotechnological potential of siderophores and biosurfactants produced by Antarctic psychrotolerant bacteria.</title>
        <authorList>
            <person name="Styczynski M."/>
            <person name="Krucon T."/>
            <person name="Decewicz P."/>
            <person name="Dziewit L."/>
        </authorList>
    </citation>
    <scope>NUCLEOTIDE SEQUENCE [LARGE SCALE GENOMIC DNA]</scope>
    <source>
        <strain evidence="3 4">ANT_H27</strain>
    </source>
</reference>
<dbReference type="EMBL" id="VOBL01000013">
    <property type="protein sequence ID" value="KAA0975888.1"/>
    <property type="molecule type" value="Genomic_DNA"/>
</dbReference>
<dbReference type="OrthoDB" id="9768323at2"/>
<proteinExistence type="predicted"/>
<comment type="caution">
    <text evidence="3">The sequence shown here is derived from an EMBL/GenBank/DDBJ whole genome shotgun (WGS) entry which is preliminary data.</text>
</comment>
<protein>
    <recommendedName>
        <fullName evidence="2">Hydantoinase/oxoprolinase N-terminal domain-containing protein</fullName>
    </recommendedName>
</protein>